<evidence type="ECO:0000256" key="1">
    <source>
        <dbReference type="ARBA" id="ARBA00023015"/>
    </source>
</evidence>
<keyword evidence="6" id="KW-1185">Reference proteome</keyword>
<dbReference type="Pfam" id="PF24278">
    <property type="entry name" value="HVO_0513_N"/>
    <property type="match status" value="1"/>
</dbReference>
<keyword evidence="2" id="KW-0804">Transcription</keyword>
<dbReference type="PANTHER" id="PTHR34236:SF1">
    <property type="entry name" value="DIMETHYL SULFOXIDE REDUCTASE TRANSCRIPTIONAL ACTIVATOR"/>
    <property type="match status" value="1"/>
</dbReference>
<dbReference type="RefSeq" id="WP_097381734.1">
    <property type="nucleotide sequence ID" value="NZ_NXNI01000002.1"/>
</dbReference>
<keyword evidence="1" id="KW-0805">Transcription regulation</keyword>
<protein>
    <submittedName>
        <fullName evidence="5">Transcriptional regulator</fullName>
    </submittedName>
</protein>
<feature type="domain" description="HTH bat-type" evidence="3">
    <location>
        <begin position="160"/>
        <end position="211"/>
    </location>
</feature>
<dbReference type="InterPro" id="IPR056493">
    <property type="entry name" value="HVO_0513_N"/>
</dbReference>
<dbReference type="Proteomes" id="UP000219689">
    <property type="component" value="Unassembled WGS sequence"/>
</dbReference>
<feature type="domain" description="HVO-0513-like N-terminal" evidence="4">
    <location>
        <begin position="16"/>
        <end position="149"/>
    </location>
</feature>
<reference evidence="5 6" key="1">
    <citation type="submission" date="2017-09" db="EMBL/GenBank/DDBJ databases">
        <title>Genome sequences of Natrinema ejinorence JCM 13890T.</title>
        <authorList>
            <person name="Roh S.W."/>
            <person name="Kim Y.B."/>
            <person name="Kim J.Y."/>
        </authorList>
    </citation>
    <scope>NUCLEOTIDE SEQUENCE [LARGE SCALE GENOMIC DNA]</scope>
    <source>
        <strain evidence="5 6">JCM 13890</strain>
    </source>
</reference>
<accession>A0A2A5QPG9</accession>
<dbReference type="InterPro" id="IPR007050">
    <property type="entry name" value="HTH_bacterioopsin"/>
</dbReference>
<evidence type="ECO:0000256" key="2">
    <source>
        <dbReference type="ARBA" id="ARBA00023163"/>
    </source>
</evidence>
<gene>
    <name evidence="5" type="ORF">CP557_19605</name>
</gene>
<evidence type="ECO:0000313" key="5">
    <source>
        <dbReference type="EMBL" id="PCR88714.1"/>
    </source>
</evidence>
<dbReference type="OrthoDB" id="27447at2157"/>
<evidence type="ECO:0000313" key="6">
    <source>
        <dbReference type="Proteomes" id="UP000219689"/>
    </source>
</evidence>
<name>A0A2A5QPG9_9EURY</name>
<evidence type="ECO:0000259" key="3">
    <source>
        <dbReference type="Pfam" id="PF04967"/>
    </source>
</evidence>
<dbReference type="PANTHER" id="PTHR34236">
    <property type="entry name" value="DIMETHYL SULFOXIDE REDUCTASE TRANSCRIPTIONAL ACTIVATOR"/>
    <property type="match status" value="1"/>
</dbReference>
<dbReference type="EMBL" id="NXNI01000002">
    <property type="protein sequence ID" value="PCR88714.1"/>
    <property type="molecule type" value="Genomic_DNA"/>
</dbReference>
<proteinExistence type="predicted"/>
<comment type="caution">
    <text evidence="5">The sequence shown here is derived from an EMBL/GenBank/DDBJ whole genome shotgun (WGS) entry which is preliminary data.</text>
</comment>
<organism evidence="5 6">
    <name type="scientific">Natrinema ejinorense</name>
    <dbReference type="NCBI Taxonomy" id="373386"/>
    <lineage>
        <taxon>Archaea</taxon>
        <taxon>Methanobacteriati</taxon>
        <taxon>Methanobacteriota</taxon>
        <taxon>Stenosarchaea group</taxon>
        <taxon>Halobacteria</taxon>
        <taxon>Halobacteriales</taxon>
        <taxon>Natrialbaceae</taxon>
        <taxon>Natrinema</taxon>
    </lineage>
</organism>
<sequence length="222" mass="25002">MRYAFGVLVWNDAELHPLETAIEGSPAVTIETTHQINRVGEQFVELSEFSGDMATLERLLTAEPSVHDFAVTRETGLAYLEYEQSSSMTQLFAILMAYSLILVPPVEYTDEYEGRGVRLTVVGTESAITRITADLPPEIALYPERVGEYVPKRGHLEDLLTDRQQDVFETAVRLGYYEVPREATHEEIAAAVERAPATVSEQLQRIEANLLPRYLEAEFGYM</sequence>
<dbReference type="AlphaFoldDB" id="A0A2A5QPG9"/>
<dbReference type="Pfam" id="PF04967">
    <property type="entry name" value="HTH_10"/>
    <property type="match status" value="1"/>
</dbReference>
<evidence type="ECO:0000259" key="4">
    <source>
        <dbReference type="Pfam" id="PF24278"/>
    </source>
</evidence>